<proteinExistence type="predicted"/>
<keyword evidence="1" id="KW-0812">Transmembrane</keyword>
<comment type="caution">
    <text evidence="2">The sequence shown here is derived from an EMBL/GenBank/DDBJ whole genome shotgun (WGS) entry which is preliminary data.</text>
</comment>
<protein>
    <submittedName>
        <fullName evidence="2">Uncharacterized protein</fullName>
    </submittedName>
</protein>
<evidence type="ECO:0000313" key="2">
    <source>
        <dbReference type="EMBL" id="KAK7473153.1"/>
    </source>
</evidence>
<organism evidence="2 3">
    <name type="scientific">Marasmiellus scandens</name>
    <dbReference type="NCBI Taxonomy" id="2682957"/>
    <lineage>
        <taxon>Eukaryota</taxon>
        <taxon>Fungi</taxon>
        <taxon>Dikarya</taxon>
        <taxon>Basidiomycota</taxon>
        <taxon>Agaricomycotina</taxon>
        <taxon>Agaricomycetes</taxon>
        <taxon>Agaricomycetidae</taxon>
        <taxon>Agaricales</taxon>
        <taxon>Marasmiineae</taxon>
        <taxon>Omphalotaceae</taxon>
        <taxon>Marasmiellus</taxon>
    </lineage>
</organism>
<evidence type="ECO:0000256" key="1">
    <source>
        <dbReference type="SAM" id="Phobius"/>
    </source>
</evidence>
<reference evidence="2 3" key="1">
    <citation type="submission" date="2024-01" db="EMBL/GenBank/DDBJ databases">
        <title>A draft genome for the cacao thread blight pathogen Marasmiellus scandens.</title>
        <authorList>
            <person name="Baruah I.K."/>
            <person name="Leung J."/>
            <person name="Bukari Y."/>
            <person name="Amoako-Attah I."/>
            <person name="Meinhardt L.W."/>
            <person name="Bailey B.A."/>
            <person name="Cohen S.P."/>
        </authorList>
    </citation>
    <scope>NUCLEOTIDE SEQUENCE [LARGE SCALE GENOMIC DNA]</scope>
    <source>
        <strain evidence="2 3">GH-19</strain>
    </source>
</reference>
<name>A0ABR1K6W3_9AGAR</name>
<keyword evidence="3" id="KW-1185">Reference proteome</keyword>
<keyword evidence="1" id="KW-0472">Membrane</keyword>
<evidence type="ECO:0000313" key="3">
    <source>
        <dbReference type="Proteomes" id="UP001498398"/>
    </source>
</evidence>
<accession>A0ABR1K6W3</accession>
<gene>
    <name evidence="2" type="ORF">VKT23_001253</name>
</gene>
<sequence>MCLAILHLEIVYIVKTWVGSHPLGILCTKIRTNDREELFAVVVHKPDQLKIITEITEPSIFEILKNPGKRCLDASSEWQVLGSQDRAQARLKSGGLVDLAVHVTGENPEFTVNYTSPEELDILALAKESAPPSNLGLLVPMGMPRVSSFLKSSFLSASDPFELIQNTYDDNVKQVYLPIPDSSRLANSIRTLHYILLPCVIIFVAFGFQGTRIWMDSTMFDLNFWSWQKVMKAKELILTSYLDGGSRAKARLECQVLKSHFLPWGGYKLTVSVEQRDHLQRGMHVLHLEVSDGNRKRYSEKSRKSAKSTLTSQIKAWQLGRPSPSANPDCILSNLT</sequence>
<dbReference type="Proteomes" id="UP001498398">
    <property type="component" value="Unassembled WGS sequence"/>
</dbReference>
<feature type="transmembrane region" description="Helical" evidence="1">
    <location>
        <begin position="191"/>
        <end position="208"/>
    </location>
</feature>
<keyword evidence="1" id="KW-1133">Transmembrane helix</keyword>
<dbReference type="EMBL" id="JBANRG010000001">
    <property type="protein sequence ID" value="KAK7473153.1"/>
    <property type="molecule type" value="Genomic_DNA"/>
</dbReference>